<reference evidence="2 3" key="1">
    <citation type="journal article" date="2018" name="Front. Plant Sci.">
        <title>Red Clover (Trifolium pratense) and Zigzag Clover (T. medium) - A Picture of Genomic Similarities and Differences.</title>
        <authorList>
            <person name="Dluhosova J."/>
            <person name="Istvanek J."/>
            <person name="Nedelnik J."/>
            <person name="Repkova J."/>
        </authorList>
    </citation>
    <scope>NUCLEOTIDE SEQUENCE [LARGE SCALE GENOMIC DNA]</scope>
    <source>
        <strain evidence="3">cv. 10/8</strain>
        <tissue evidence="2">Leaf</tissue>
    </source>
</reference>
<comment type="caution">
    <text evidence="2">The sequence shown here is derived from an EMBL/GenBank/DDBJ whole genome shotgun (WGS) entry which is preliminary data.</text>
</comment>
<feature type="region of interest" description="Disordered" evidence="1">
    <location>
        <begin position="57"/>
        <end position="81"/>
    </location>
</feature>
<organism evidence="2 3">
    <name type="scientific">Trifolium medium</name>
    <dbReference type="NCBI Taxonomy" id="97028"/>
    <lineage>
        <taxon>Eukaryota</taxon>
        <taxon>Viridiplantae</taxon>
        <taxon>Streptophyta</taxon>
        <taxon>Embryophyta</taxon>
        <taxon>Tracheophyta</taxon>
        <taxon>Spermatophyta</taxon>
        <taxon>Magnoliopsida</taxon>
        <taxon>eudicotyledons</taxon>
        <taxon>Gunneridae</taxon>
        <taxon>Pentapetalae</taxon>
        <taxon>rosids</taxon>
        <taxon>fabids</taxon>
        <taxon>Fabales</taxon>
        <taxon>Fabaceae</taxon>
        <taxon>Papilionoideae</taxon>
        <taxon>50 kb inversion clade</taxon>
        <taxon>NPAAA clade</taxon>
        <taxon>Hologalegina</taxon>
        <taxon>IRL clade</taxon>
        <taxon>Trifolieae</taxon>
        <taxon>Trifolium</taxon>
    </lineage>
</organism>
<dbReference type="Proteomes" id="UP000265520">
    <property type="component" value="Unassembled WGS sequence"/>
</dbReference>
<dbReference type="AlphaFoldDB" id="A0A392PIV2"/>
<evidence type="ECO:0000313" key="2">
    <source>
        <dbReference type="EMBL" id="MCI11236.1"/>
    </source>
</evidence>
<sequence>MEGTTNIFQTTFCPQLPSSSSDNNGVKTNNAIAEQFIVEDLLNLNDDADDATIISDTNLDSATGNSTDSSSTVTVVNSVSS</sequence>
<name>A0A392PIV2_9FABA</name>
<dbReference type="EMBL" id="LXQA010079397">
    <property type="protein sequence ID" value="MCI11236.1"/>
    <property type="molecule type" value="Genomic_DNA"/>
</dbReference>
<feature type="non-terminal residue" evidence="2">
    <location>
        <position position="81"/>
    </location>
</feature>
<evidence type="ECO:0000256" key="1">
    <source>
        <dbReference type="SAM" id="MobiDB-lite"/>
    </source>
</evidence>
<proteinExistence type="predicted"/>
<accession>A0A392PIV2</accession>
<keyword evidence="3" id="KW-1185">Reference proteome</keyword>
<protein>
    <submittedName>
        <fullName evidence="2">GATA transcription factor 12-like</fullName>
    </submittedName>
</protein>
<feature type="region of interest" description="Disordered" evidence="1">
    <location>
        <begin position="1"/>
        <end position="27"/>
    </location>
</feature>
<evidence type="ECO:0000313" key="3">
    <source>
        <dbReference type="Proteomes" id="UP000265520"/>
    </source>
</evidence>